<gene>
    <name evidence="2" type="ORF">I5677_12960</name>
</gene>
<name>A0A8J7H970_9FIRM</name>
<dbReference type="AlphaFoldDB" id="A0A8J7H970"/>
<evidence type="ECO:0000313" key="2">
    <source>
        <dbReference type="EMBL" id="MBH1941806.1"/>
    </source>
</evidence>
<dbReference type="Gene3D" id="3.40.50.1820">
    <property type="entry name" value="alpha/beta hydrolase"/>
    <property type="match status" value="1"/>
</dbReference>
<accession>A0A8J7H970</accession>
<keyword evidence="2" id="KW-0378">Hydrolase</keyword>
<keyword evidence="3" id="KW-1185">Reference proteome</keyword>
<dbReference type="EMBL" id="JAEAGR010000014">
    <property type="protein sequence ID" value="MBH1941806.1"/>
    <property type="molecule type" value="Genomic_DNA"/>
</dbReference>
<evidence type="ECO:0000259" key="1">
    <source>
        <dbReference type="Pfam" id="PF12146"/>
    </source>
</evidence>
<proteinExistence type="predicted"/>
<feature type="domain" description="Serine aminopeptidase S33" evidence="1">
    <location>
        <begin position="55"/>
        <end position="277"/>
    </location>
</feature>
<dbReference type="SUPFAM" id="SSF53474">
    <property type="entry name" value="alpha/beta-Hydrolases"/>
    <property type="match status" value="1"/>
</dbReference>
<dbReference type="Pfam" id="PF12146">
    <property type="entry name" value="Hydrolase_4"/>
    <property type="match status" value="1"/>
</dbReference>
<evidence type="ECO:0000313" key="3">
    <source>
        <dbReference type="Proteomes" id="UP000623269"/>
    </source>
</evidence>
<dbReference type="RefSeq" id="WP_197662051.1">
    <property type="nucleotide sequence ID" value="NZ_JAEAGR010000014.1"/>
</dbReference>
<dbReference type="PANTHER" id="PTHR43265:SF1">
    <property type="entry name" value="ESTERASE ESTD"/>
    <property type="match status" value="1"/>
</dbReference>
<protein>
    <submittedName>
        <fullName evidence="2">Alpha/beta fold hydrolase</fullName>
    </submittedName>
</protein>
<dbReference type="InterPro" id="IPR029058">
    <property type="entry name" value="AB_hydrolase_fold"/>
</dbReference>
<reference evidence="2" key="1">
    <citation type="submission" date="2020-12" db="EMBL/GenBank/DDBJ databases">
        <title>M. sibirica DSM 26468T genome.</title>
        <authorList>
            <person name="Thieme N."/>
            <person name="Rettenmaier R."/>
            <person name="Zverlov V."/>
            <person name="Liebl W."/>
        </authorList>
    </citation>
    <scope>NUCLEOTIDE SEQUENCE</scope>
    <source>
        <strain evidence="2">DSM 26468</strain>
    </source>
</reference>
<dbReference type="Proteomes" id="UP000623269">
    <property type="component" value="Unassembled WGS sequence"/>
</dbReference>
<comment type="caution">
    <text evidence="2">The sequence shown here is derived from an EMBL/GenBank/DDBJ whole genome shotgun (WGS) entry which is preliminary data.</text>
</comment>
<dbReference type="GO" id="GO:0052689">
    <property type="term" value="F:carboxylic ester hydrolase activity"/>
    <property type="evidence" value="ECO:0007669"/>
    <property type="project" value="TreeGrafter"/>
</dbReference>
<dbReference type="InterPro" id="IPR053145">
    <property type="entry name" value="AB_hydrolase_Est10"/>
</dbReference>
<sequence length="318" mass="35773">MNHNYKEKKVTVKGTFDLVATVAIPEGIKQKMPAVVLIAGTGTSDRDGNMKKFQSNIYKELSEIFASQGFVTIRYDKRGVGESKGDFSNTGLLDLVEDVISNIKYLESLDFVDPNKIILCGHSEGTMIATLVSTRYNIAGMILLSGAGTSLKSALRYQNWLVFQEIQGMSGLKGMILRKLITEKNYMKNVNTLFKKCCETNKDTVRIMGKKMSAKWIREHNDLTDERIIDIIKNANIPILAITGDKDAQATYEDIRNIEKLELPHVTTQIIPGMDHILRKHEGALSVLNVRKQYASEFSKPLHDGLVKAIAEWVHKYY</sequence>
<organism evidence="2 3">
    <name type="scientific">Mobilitalea sibirica</name>
    <dbReference type="NCBI Taxonomy" id="1462919"/>
    <lineage>
        <taxon>Bacteria</taxon>
        <taxon>Bacillati</taxon>
        <taxon>Bacillota</taxon>
        <taxon>Clostridia</taxon>
        <taxon>Lachnospirales</taxon>
        <taxon>Lachnospiraceae</taxon>
        <taxon>Mobilitalea</taxon>
    </lineage>
</organism>
<dbReference type="InterPro" id="IPR022742">
    <property type="entry name" value="Hydrolase_4"/>
</dbReference>
<dbReference type="PANTHER" id="PTHR43265">
    <property type="entry name" value="ESTERASE ESTD"/>
    <property type="match status" value="1"/>
</dbReference>